<organism evidence="2 3">
    <name type="scientific">Discostella pseudostelligera</name>
    <dbReference type="NCBI Taxonomy" id="259834"/>
    <lineage>
        <taxon>Eukaryota</taxon>
        <taxon>Sar</taxon>
        <taxon>Stramenopiles</taxon>
        <taxon>Ochrophyta</taxon>
        <taxon>Bacillariophyta</taxon>
        <taxon>Coscinodiscophyceae</taxon>
        <taxon>Thalassiosirophycidae</taxon>
        <taxon>Stephanodiscales</taxon>
        <taxon>Stephanodiscaceae</taxon>
        <taxon>Discostella</taxon>
    </lineage>
</organism>
<evidence type="ECO:0000256" key="1">
    <source>
        <dbReference type="SAM" id="Phobius"/>
    </source>
</evidence>
<evidence type="ECO:0000313" key="3">
    <source>
        <dbReference type="Proteomes" id="UP001530293"/>
    </source>
</evidence>
<dbReference type="Proteomes" id="UP001530293">
    <property type="component" value="Unassembled WGS sequence"/>
</dbReference>
<keyword evidence="1" id="KW-0472">Membrane</keyword>
<accession>A0ABD3M9G8</accession>
<keyword evidence="1" id="KW-0812">Transmembrane</keyword>
<dbReference type="EMBL" id="JALLBG020000175">
    <property type="protein sequence ID" value="KAL3760669.1"/>
    <property type="molecule type" value="Genomic_DNA"/>
</dbReference>
<dbReference type="AlphaFoldDB" id="A0ABD3M9G8"/>
<keyword evidence="3" id="KW-1185">Reference proteome</keyword>
<keyword evidence="1" id="KW-1133">Transmembrane helix</keyword>
<protein>
    <submittedName>
        <fullName evidence="2">Uncharacterized protein</fullName>
    </submittedName>
</protein>
<evidence type="ECO:0000313" key="2">
    <source>
        <dbReference type="EMBL" id="KAL3760669.1"/>
    </source>
</evidence>
<reference evidence="2 3" key="1">
    <citation type="submission" date="2024-10" db="EMBL/GenBank/DDBJ databases">
        <title>Updated reference genomes for cyclostephanoid diatoms.</title>
        <authorList>
            <person name="Roberts W.R."/>
            <person name="Alverson A.J."/>
        </authorList>
    </citation>
    <scope>NUCLEOTIDE SEQUENCE [LARGE SCALE GENOMIC DNA]</scope>
    <source>
        <strain evidence="2 3">AJA232-27</strain>
    </source>
</reference>
<feature type="transmembrane region" description="Helical" evidence="1">
    <location>
        <begin position="148"/>
        <end position="174"/>
    </location>
</feature>
<gene>
    <name evidence="2" type="ORF">ACHAWU_005390</name>
</gene>
<comment type="caution">
    <text evidence="2">The sequence shown here is derived from an EMBL/GenBank/DDBJ whole genome shotgun (WGS) entry which is preliminary data.</text>
</comment>
<name>A0ABD3M9G8_9STRA</name>
<sequence>MDSVPYIDKPRRRKSTVYNSSCRWLHHQLTAFVSHRPIISWGKLIPDRQQRIQHSTTVQKLLSHHHRQYQRQQEKSIQQYYSSLPSLPPLSMSLIPIPVNDLQDILPSPSGKLTPTGDQYVTYLGKTPQQRFNTLFEGASIAFLGSMFAYFISFVIGQFLATLMGVIFVFWPILSPEFKAYQRNWELVGGRDLVDVWMDMDDEISDHDLGGAYNIPEDKRGLYGAYYVARIEDVSVVDDVRATSDEEYDLSEFNGYTMASDELESLTGIPWKLRLRLSDEKGRGMQVHSRMSEDYLGIEPGMDVVGVLLSTSRKFDKLAGMTDFCILDTVALDGRDNNQGVASAAVAWVGDYPYLDKDVFLRKLNENGITDSLLLDIRDNEGEYDENIPAEEDDVDITNDEQEYINLK</sequence>
<proteinExistence type="predicted"/>